<feature type="chain" id="PRO_5007599446" evidence="5">
    <location>
        <begin position="23"/>
        <end position="196"/>
    </location>
</feature>
<feature type="active site" evidence="3">
    <location>
        <position position="122"/>
    </location>
</feature>
<proteinExistence type="inferred from homology"/>
<dbReference type="CDD" id="cd01061">
    <property type="entry name" value="RNase_T2_euk"/>
    <property type="match status" value="1"/>
</dbReference>
<name>A0A154PCU2_DUFNO</name>
<dbReference type="PANTHER" id="PTHR11240:SF22">
    <property type="entry name" value="RIBONUCLEASE T2"/>
    <property type="match status" value="1"/>
</dbReference>
<dbReference type="OrthoDB" id="435754at2759"/>
<dbReference type="Pfam" id="PF00445">
    <property type="entry name" value="Ribonuclease_T2"/>
    <property type="match status" value="1"/>
</dbReference>
<gene>
    <name evidence="6" type="ORF">WN55_11483</name>
</gene>
<evidence type="ECO:0000256" key="3">
    <source>
        <dbReference type="PIRSR" id="PIRSR633697-1"/>
    </source>
</evidence>
<dbReference type="PANTHER" id="PTHR11240">
    <property type="entry name" value="RIBONUCLEASE T2"/>
    <property type="match status" value="1"/>
</dbReference>
<protein>
    <submittedName>
        <fullName evidence="6">Ribonuclease Oy</fullName>
    </submittedName>
</protein>
<dbReference type="EMBL" id="KQ434864">
    <property type="protein sequence ID" value="KZC09020.1"/>
    <property type="molecule type" value="Genomic_DNA"/>
</dbReference>
<evidence type="ECO:0000256" key="5">
    <source>
        <dbReference type="SAM" id="SignalP"/>
    </source>
</evidence>
<dbReference type="GO" id="GO:0005576">
    <property type="term" value="C:extracellular region"/>
    <property type="evidence" value="ECO:0007669"/>
    <property type="project" value="TreeGrafter"/>
</dbReference>
<organism evidence="6 7">
    <name type="scientific">Dufourea novaeangliae</name>
    <name type="common">Sweat bee</name>
    <dbReference type="NCBI Taxonomy" id="178035"/>
    <lineage>
        <taxon>Eukaryota</taxon>
        <taxon>Metazoa</taxon>
        <taxon>Ecdysozoa</taxon>
        <taxon>Arthropoda</taxon>
        <taxon>Hexapoda</taxon>
        <taxon>Insecta</taxon>
        <taxon>Pterygota</taxon>
        <taxon>Neoptera</taxon>
        <taxon>Endopterygota</taxon>
        <taxon>Hymenoptera</taxon>
        <taxon>Apocrita</taxon>
        <taxon>Aculeata</taxon>
        <taxon>Apoidea</taxon>
        <taxon>Anthophila</taxon>
        <taxon>Halictidae</taxon>
        <taxon>Rophitinae</taxon>
        <taxon>Dufourea</taxon>
    </lineage>
</organism>
<sequence length="196" mass="22355">MFKHNLNLSLFLFAILNGYATAGKHDFDVLIFTQHWPQTVCYTWKEKDPSHSCALPRDKGEWTIHGIWPSQFNKLGPAFCNPSLPFDPNALAPLAGQLKEKWIDIEYGRESSSLWEHEWNKHGTCAAVLPQLSTEQKYFNEGLVLLSKYDMKNVLARANIVPGFSYRVPDILNGIQQVLGTHATVECRKNRVRISL</sequence>
<dbReference type="Gene3D" id="3.90.730.10">
    <property type="entry name" value="Ribonuclease T2-like"/>
    <property type="match status" value="1"/>
</dbReference>
<dbReference type="InterPro" id="IPR033697">
    <property type="entry name" value="Ribonuclease_T2_eukaryotic"/>
</dbReference>
<dbReference type="InterPro" id="IPR001568">
    <property type="entry name" value="RNase_T2-like"/>
</dbReference>
<dbReference type="PROSITE" id="PS00531">
    <property type="entry name" value="RNASE_T2_2"/>
    <property type="match status" value="1"/>
</dbReference>
<reference evidence="6 7" key="1">
    <citation type="submission" date="2015-07" db="EMBL/GenBank/DDBJ databases">
        <title>The genome of Dufourea novaeangliae.</title>
        <authorList>
            <person name="Pan H."/>
            <person name="Kapheim K."/>
        </authorList>
    </citation>
    <scope>NUCLEOTIDE SEQUENCE [LARGE SCALE GENOMIC DNA]</scope>
    <source>
        <strain evidence="6">0120121106</strain>
        <tissue evidence="6">Whole body</tissue>
    </source>
</reference>
<dbReference type="GO" id="GO:0003723">
    <property type="term" value="F:RNA binding"/>
    <property type="evidence" value="ECO:0007669"/>
    <property type="project" value="InterPro"/>
</dbReference>
<feature type="active site" evidence="3">
    <location>
        <position position="65"/>
    </location>
</feature>
<comment type="similarity">
    <text evidence="1 4">Belongs to the RNase T2 family.</text>
</comment>
<dbReference type="Proteomes" id="UP000076502">
    <property type="component" value="Unassembled WGS sequence"/>
</dbReference>
<dbReference type="InterPro" id="IPR036430">
    <property type="entry name" value="RNase_T2-like_sf"/>
</dbReference>
<accession>A0A154PCU2</accession>
<evidence type="ECO:0000256" key="1">
    <source>
        <dbReference type="ARBA" id="ARBA00007469"/>
    </source>
</evidence>
<keyword evidence="7" id="KW-1185">Reference proteome</keyword>
<dbReference type="GO" id="GO:0006401">
    <property type="term" value="P:RNA catabolic process"/>
    <property type="evidence" value="ECO:0007669"/>
    <property type="project" value="TreeGrafter"/>
</dbReference>
<feature type="signal peptide" evidence="5">
    <location>
        <begin position="1"/>
        <end position="22"/>
    </location>
</feature>
<keyword evidence="5" id="KW-0732">Signal</keyword>
<evidence type="ECO:0000313" key="6">
    <source>
        <dbReference type="EMBL" id="KZC09020.1"/>
    </source>
</evidence>
<dbReference type="AlphaFoldDB" id="A0A154PCU2"/>
<evidence type="ECO:0000256" key="2">
    <source>
        <dbReference type="ARBA" id="ARBA00023157"/>
    </source>
</evidence>
<feature type="active site" evidence="3">
    <location>
        <position position="118"/>
    </location>
</feature>
<evidence type="ECO:0000256" key="4">
    <source>
        <dbReference type="RuleBase" id="RU004328"/>
    </source>
</evidence>
<keyword evidence="2" id="KW-1015">Disulfide bond</keyword>
<dbReference type="STRING" id="178035.A0A154PCU2"/>
<evidence type="ECO:0000313" key="7">
    <source>
        <dbReference type="Proteomes" id="UP000076502"/>
    </source>
</evidence>
<dbReference type="GO" id="GO:0033897">
    <property type="term" value="F:ribonuclease T2 activity"/>
    <property type="evidence" value="ECO:0007669"/>
    <property type="project" value="InterPro"/>
</dbReference>
<dbReference type="SUPFAM" id="SSF55895">
    <property type="entry name" value="Ribonuclease Rh-like"/>
    <property type="match status" value="1"/>
</dbReference>
<dbReference type="InterPro" id="IPR033130">
    <property type="entry name" value="RNase_T2_His_AS_2"/>
</dbReference>